<feature type="non-terminal residue" evidence="3">
    <location>
        <position position="170"/>
    </location>
</feature>
<keyword evidence="1" id="KW-0472">Membrane</keyword>
<name>A0A2H3JEE8_WOLCO</name>
<keyword evidence="1" id="KW-1133">Transmembrane helix</keyword>
<accession>A0A2H3JEE8</accession>
<keyword evidence="4" id="KW-1185">Reference proteome</keyword>
<evidence type="ECO:0000313" key="4">
    <source>
        <dbReference type="Proteomes" id="UP000218811"/>
    </source>
</evidence>
<proteinExistence type="predicted"/>
<reference evidence="3 4" key="1">
    <citation type="journal article" date="2012" name="Science">
        <title>The Paleozoic origin of enzymatic lignin decomposition reconstructed from 31 fungal genomes.</title>
        <authorList>
            <person name="Floudas D."/>
            <person name="Binder M."/>
            <person name="Riley R."/>
            <person name="Barry K."/>
            <person name="Blanchette R.A."/>
            <person name="Henrissat B."/>
            <person name="Martinez A.T."/>
            <person name="Otillar R."/>
            <person name="Spatafora J.W."/>
            <person name="Yadav J.S."/>
            <person name="Aerts A."/>
            <person name="Benoit I."/>
            <person name="Boyd A."/>
            <person name="Carlson A."/>
            <person name="Copeland A."/>
            <person name="Coutinho P.M."/>
            <person name="de Vries R.P."/>
            <person name="Ferreira P."/>
            <person name="Findley K."/>
            <person name="Foster B."/>
            <person name="Gaskell J."/>
            <person name="Glotzer D."/>
            <person name="Gorecki P."/>
            <person name="Heitman J."/>
            <person name="Hesse C."/>
            <person name="Hori C."/>
            <person name="Igarashi K."/>
            <person name="Jurgens J.A."/>
            <person name="Kallen N."/>
            <person name="Kersten P."/>
            <person name="Kohler A."/>
            <person name="Kuees U."/>
            <person name="Kumar T.K.A."/>
            <person name="Kuo A."/>
            <person name="LaButti K."/>
            <person name="Larrondo L.F."/>
            <person name="Lindquist E."/>
            <person name="Ling A."/>
            <person name="Lombard V."/>
            <person name="Lucas S."/>
            <person name="Lundell T."/>
            <person name="Martin R."/>
            <person name="McLaughlin D.J."/>
            <person name="Morgenstern I."/>
            <person name="Morin E."/>
            <person name="Murat C."/>
            <person name="Nagy L.G."/>
            <person name="Nolan M."/>
            <person name="Ohm R.A."/>
            <person name="Patyshakuliyeva A."/>
            <person name="Rokas A."/>
            <person name="Ruiz-Duenas F.J."/>
            <person name="Sabat G."/>
            <person name="Salamov A."/>
            <person name="Samejima M."/>
            <person name="Schmutz J."/>
            <person name="Slot J.C."/>
            <person name="St John F."/>
            <person name="Stenlid J."/>
            <person name="Sun H."/>
            <person name="Sun S."/>
            <person name="Syed K."/>
            <person name="Tsang A."/>
            <person name="Wiebenga A."/>
            <person name="Young D."/>
            <person name="Pisabarro A."/>
            <person name="Eastwood D.C."/>
            <person name="Martin F."/>
            <person name="Cullen D."/>
            <person name="Grigoriev I.V."/>
            <person name="Hibbett D.S."/>
        </authorList>
    </citation>
    <scope>NUCLEOTIDE SEQUENCE [LARGE SCALE GENOMIC DNA]</scope>
    <source>
        <strain evidence="3 4">MD-104</strain>
    </source>
</reference>
<dbReference type="Pfam" id="PF20151">
    <property type="entry name" value="DUF6533"/>
    <property type="match status" value="1"/>
</dbReference>
<dbReference type="OrthoDB" id="2745134at2759"/>
<feature type="transmembrane region" description="Helical" evidence="1">
    <location>
        <begin position="60"/>
        <end position="83"/>
    </location>
</feature>
<sequence length="170" mass="19184">MSSNRYEPDDNGALAQVWQRLYAASCCDMAVGALVIYEHFITFPQEVRLIWRLRLSSGTVIFLANRYFVLLYAIFSIMGVFNWTSALSCEVVQMMTLVPQLSLYAIIPVFLSLHAHAISGYNWYTTTVILSLGLGPLAANIFFWDRTSHATVTYVASHPVCDFEPAYSNH</sequence>
<organism evidence="3 4">
    <name type="scientific">Wolfiporia cocos (strain MD-104)</name>
    <name type="common">Brown rot fungus</name>
    <dbReference type="NCBI Taxonomy" id="742152"/>
    <lineage>
        <taxon>Eukaryota</taxon>
        <taxon>Fungi</taxon>
        <taxon>Dikarya</taxon>
        <taxon>Basidiomycota</taxon>
        <taxon>Agaricomycotina</taxon>
        <taxon>Agaricomycetes</taxon>
        <taxon>Polyporales</taxon>
        <taxon>Phaeolaceae</taxon>
        <taxon>Wolfiporia</taxon>
    </lineage>
</organism>
<feature type="transmembrane region" description="Helical" evidence="1">
    <location>
        <begin position="95"/>
        <end position="117"/>
    </location>
</feature>
<evidence type="ECO:0000256" key="1">
    <source>
        <dbReference type="SAM" id="Phobius"/>
    </source>
</evidence>
<feature type="transmembrane region" description="Helical" evidence="1">
    <location>
        <begin position="21"/>
        <end position="40"/>
    </location>
</feature>
<evidence type="ECO:0000313" key="3">
    <source>
        <dbReference type="EMBL" id="PCH39925.1"/>
    </source>
</evidence>
<dbReference type="Proteomes" id="UP000218811">
    <property type="component" value="Unassembled WGS sequence"/>
</dbReference>
<evidence type="ECO:0000259" key="2">
    <source>
        <dbReference type="Pfam" id="PF20151"/>
    </source>
</evidence>
<feature type="domain" description="DUF6533" evidence="2">
    <location>
        <begin position="26"/>
        <end position="71"/>
    </location>
</feature>
<dbReference type="EMBL" id="KB468053">
    <property type="protein sequence ID" value="PCH39925.1"/>
    <property type="molecule type" value="Genomic_DNA"/>
</dbReference>
<gene>
    <name evidence="3" type="ORF">WOLCODRAFT_98009</name>
</gene>
<dbReference type="AlphaFoldDB" id="A0A2H3JEE8"/>
<protein>
    <recommendedName>
        <fullName evidence="2">DUF6533 domain-containing protein</fullName>
    </recommendedName>
</protein>
<keyword evidence="1" id="KW-0812">Transmembrane</keyword>
<feature type="transmembrane region" description="Helical" evidence="1">
    <location>
        <begin position="123"/>
        <end position="144"/>
    </location>
</feature>
<dbReference type="InterPro" id="IPR045340">
    <property type="entry name" value="DUF6533"/>
</dbReference>